<evidence type="ECO:0000256" key="14">
    <source>
        <dbReference type="SAM" id="MobiDB-lite"/>
    </source>
</evidence>
<evidence type="ECO:0000313" key="17">
    <source>
        <dbReference type="Proteomes" id="UP000694251"/>
    </source>
</evidence>
<evidence type="ECO:0000256" key="6">
    <source>
        <dbReference type="ARBA" id="ARBA00022432"/>
    </source>
</evidence>
<organism evidence="16 17">
    <name type="scientific">Arabidopsis suecica</name>
    <name type="common">Swedish thale-cress</name>
    <name type="synonym">Cardaminopsis suecica</name>
    <dbReference type="NCBI Taxonomy" id="45249"/>
    <lineage>
        <taxon>Eukaryota</taxon>
        <taxon>Viridiplantae</taxon>
        <taxon>Streptophyta</taxon>
        <taxon>Embryophyta</taxon>
        <taxon>Tracheophyta</taxon>
        <taxon>Spermatophyta</taxon>
        <taxon>Magnoliopsida</taxon>
        <taxon>eudicotyledons</taxon>
        <taxon>Gunneridae</taxon>
        <taxon>Pentapetalae</taxon>
        <taxon>rosids</taxon>
        <taxon>malvids</taxon>
        <taxon>Brassicales</taxon>
        <taxon>Brassicaceae</taxon>
        <taxon>Camelineae</taxon>
        <taxon>Arabidopsis</taxon>
    </lineage>
</organism>
<feature type="compositionally biased region" description="Basic and acidic residues" evidence="14">
    <location>
        <begin position="118"/>
        <end position="130"/>
    </location>
</feature>
<comment type="pathway">
    <text evidence="2">Carbohydrate degradation; glycolysis; D-glyceraldehyde 3-phosphate and glycerone phosphate from D-glucose: step 2/4.</text>
</comment>
<dbReference type="OrthoDB" id="5831190at2759"/>
<evidence type="ECO:0000256" key="13">
    <source>
        <dbReference type="ARBA" id="ARBA00072823"/>
    </source>
</evidence>
<dbReference type="FunFam" id="3.40.50.10490:FF:000048">
    <property type="entry name" value="Glucose-6-phosphate isomerase"/>
    <property type="match status" value="1"/>
</dbReference>
<dbReference type="PANTHER" id="PTHR11469:SF1">
    <property type="entry name" value="GLUCOSE-6-PHOSPHATE ISOMERASE"/>
    <property type="match status" value="1"/>
</dbReference>
<feature type="region of interest" description="Disordered" evidence="14">
    <location>
        <begin position="118"/>
        <end position="178"/>
    </location>
</feature>
<sequence length="1387" mass="156348">MGPQRRLGIYIGYASPSIIRYLQPQTGDMFTARFADCHFNEDEFPALGGGIKQVPKDITWSTPSLVYLDLPTNQRELEVQKIVHLQNLANQLPDAFTDTKRVTKSYIPAANVPSRVEIPREEFDGSKTNEPKVQLKRGRPMGSKNKNPRKKKKMGDENEKVQEEPNKEKNPQDDTEKYEISINYAQDGKLWARDEIDDEDGIFFFSVSKEIDHENDDPDPRSVSECQQRLDWEKWKTAMQIELLSLNKRDVFGPLITTSKDVQPVGCKWVFVRKRNEKDEITRYKFRLVAQGFSQRPGVDYKETYSPVMDAITFRYLISLAASKNLEMYLMDVVTAYLYGSLENDIYMKIPEGFKIPEALDSKSSDICAVKLQRSLYGLKQSGRMWYNRFSDYLLKKGYVNNEICPCVFIKKSPSGFVIIAVYVDDLNIIETQKEIDVARTHMKEEFEMKDLGKTKFCLGLQIEHFQDGIFVHQSNYTKRIIKRFYMDKAHPLSTPMVNRSLNVDNDPFRPCEDNEEILGPEIPYMSAIGGLMYLANCTRPDIAFATNLLARYNSSPTHRHWKGIKHIFRYLQGTIDLGLFYPRNSAFGLVGFADAGYLSDPHKSRSQTGYVFTIGGTAISWRSQKQTLVATSSNHAEMIALHEACRECMWLRSMTNHKQEASGIASGKEPTILFEDNAACVAQIKEGYIKSDKTKHIPPRFFSYTQELEKNKEVDIQYIRSSDNAADLFTKMGSFSTPQRQQDEYQNQNDDESERSEDDVVQPTHESGNKRKGHCDTSGKSKAKKKENFSFKASKPIPTTSLFSDSTVRSRQSRRKVTTILHSRPVMASSTALISDTEAWKDLKGHVEDIKKTHLRDLMSDANRCQSMMMEFDGLLLDYSRQCATVATVDKLLNLAKAAQLTEKISRMFNGEHINSTENRSVLHVALRAPKDAVIKADGKNVVPEVWNVLDKIKEFSEKIRSGSWVGATGKPLKDVIAIGIGGSFLGPLFVHTALQTDPEALESAKGRQLRFLANIDPVDVARNIKGLNPETTLVVVVSKTFTTAETMLNARTLREWIAAALGASAVAKHMVAVSTNLALVEKFGIDPNNAFAFWDWVGGRYSVCSAVGVLPLSLQYGFSVVEKFLKGASSIDQHFQSTPFEKNIPVLLGLLSVWNVSFLGYPARAILPYSQALEKFAPHIQQVSMESNGKGVSIDGLPLPFETGEIDFGEPGTNGQHSFYQLIHQGRVIPCDFIGIVKSQQPVYLKGEVVSNHDELMSNFFAQPDALAYGKTPEQLQKENVSENLIPHKTFSGNRPSLSLLLPELTAYNVGQLLAIYEHRVAVQGFVWGINSFDQWGVELGKVLATQVRKQLHSSRTQGTTLEGFNYSTTTLLKRYLETSSEPQM</sequence>
<evidence type="ECO:0000259" key="15">
    <source>
        <dbReference type="Pfam" id="PF07727"/>
    </source>
</evidence>
<dbReference type="PROSITE" id="PS00765">
    <property type="entry name" value="P_GLUCOSE_ISOMERASE_1"/>
    <property type="match status" value="1"/>
</dbReference>
<dbReference type="Pfam" id="PF07727">
    <property type="entry name" value="RVT_2"/>
    <property type="match status" value="1"/>
</dbReference>
<dbReference type="NCBIfam" id="NF001211">
    <property type="entry name" value="PRK00179.1"/>
    <property type="match status" value="1"/>
</dbReference>
<dbReference type="GO" id="GO:0003964">
    <property type="term" value="F:RNA-directed DNA polymerase activity"/>
    <property type="evidence" value="ECO:0007669"/>
    <property type="project" value="UniProtKB-KW"/>
</dbReference>
<comment type="subunit">
    <text evidence="4">Homodimer.</text>
</comment>
<dbReference type="EC" id="5.3.1.9" evidence="5"/>
<keyword evidence="16" id="KW-0548">Nucleotidyltransferase</keyword>
<dbReference type="Pfam" id="PF00342">
    <property type="entry name" value="PGI"/>
    <property type="match status" value="1"/>
</dbReference>
<comment type="similarity">
    <text evidence="3">Belongs to the GPI family.</text>
</comment>
<dbReference type="InterPro" id="IPR035482">
    <property type="entry name" value="SIS_PGI_2"/>
</dbReference>
<dbReference type="InterPro" id="IPR035476">
    <property type="entry name" value="SIS_PGI_1"/>
</dbReference>
<dbReference type="FunFam" id="1.10.1390.10:FF:000002">
    <property type="entry name" value="Glucose-6-phosphate isomerase"/>
    <property type="match status" value="1"/>
</dbReference>
<feature type="compositionally biased region" description="Basic and acidic residues" evidence="14">
    <location>
        <begin position="154"/>
        <end position="178"/>
    </location>
</feature>
<evidence type="ECO:0000256" key="5">
    <source>
        <dbReference type="ARBA" id="ARBA00011952"/>
    </source>
</evidence>
<dbReference type="InterPro" id="IPR018189">
    <property type="entry name" value="Phosphoglucose_isomerase_CS"/>
</dbReference>
<dbReference type="HAMAP" id="MF_00473">
    <property type="entry name" value="G6P_isomerase"/>
    <property type="match status" value="1"/>
</dbReference>
<dbReference type="CDD" id="cd05016">
    <property type="entry name" value="SIS_PGI_2"/>
    <property type="match status" value="1"/>
</dbReference>
<evidence type="ECO:0000256" key="4">
    <source>
        <dbReference type="ARBA" id="ARBA00011738"/>
    </source>
</evidence>
<keyword evidence="16" id="KW-0695">RNA-directed DNA polymerase</keyword>
<dbReference type="PROSITE" id="PS00174">
    <property type="entry name" value="P_GLUCOSE_ISOMERASE_2"/>
    <property type="match status" value="1"/>
</dbReference>
<accession>A0A8T1XRP6</accession>
<name>A0A8T1XRP6_ARASU</name>
<keyword evidence="16" id="KW-0808">Transferase</keyword>
<dbReference type="GO" id="GO:0051156">
    <property type="term" value="P:glucose 6-phosphate metabolic process"/>
    <property type="evidence" value="ECO:0007669"/>
    <property type="project" value="TreeGrafter"/>
</dbReference>
<dbReference type="GO" id="GO:0006094">
    <property type="term" value="P:gluconeogenesis"/>
    <property type="evidence" value="ECO:0007669"/>
    <property type="project" value="UniProtKB-KW"/>
</dbReference>
<evidence type="ECO:0000256" key="1">
    <source>
        <dbReference type="ARBA" id="ARBA00004496"/>
    </source>
</evidence>
<dbReference type="PANTHER" id="PTHR11469">
    <property type="entry name" value="GLUCOSE-6-PHOSPHATE ISOMERASE"/>
    <property type="match status" value="1"/>
</dbReference>
<dbReference type="EMBL" id="JAEFBJ010000013">
    <property type="protein sequence ID" value="KAG7536748.1"/>
    <property type="molecule type" value="Genomic_DNA"/>
</dbReference>
<evidence type="ECO:0000256" key="8">
    <source>
        <dbReference type="ARBA" id="ARBA00023152"/>
    </source>
</evidence>
<dbReference type="CDD" id="cd05015">
    <property type="entry name" value="SIS_PGI_1"/>
    <property type="match status" value="1"/>
</dbReference>
<evidence type="ECO:0000256" key="3">
    <source>
        <dbReference type="ARBA" id="ARBA00006604"/>
    </source>
</evidence>
<evidence type="ECO:0000256" key="11">
    <source>
        <dbReference type="ARBA" id="ARBA00029859"/>
    </source>
</evidence>
<keyword evidence="17" id="KW-1185">Reference proteome</keyword>
<dbReference type="CDD" id="cd09272">
    <property type="entry name" value="RNase_HI_RT_Ty1"/>
    <property type="match status" value="1"/>
</dbReference>
<evidence type="ECO:0000256" key="2">
    <source>
        <dbReference type="ARBA" id="ARBA00004926"/>
    </source>
</evidence>
<keyword evidence="8" id="KW-0324">Glycolysis</keyword>
<dbReference type="GO" id="GO:0006096">
    <property type="term" value="P:glycolytic process"/>
    <property type="evidence" value="ECO:0007669"/>
    <property type="project" value="UniProtKB-KW"/>
</dbReference>
<dbReference type="FunFam" id="3.40.50.10490:FF:000031">
    <property type="entry name" value="Glucose-6-phosphate isomerase"/>
    <property type="match status" value="1"/>
</dbReference>
<comment type="catalytic activity">
    <reaction evidence="10">
        <text>alpha-D-glucose 6-phosphate = beta-D-fructose 6-phosphate</text>
        <dbReference type="Rhea" id="RHEA:11816"/>
        <dbReference type="ChEBI" id="CHEBI:57634"/>
        <dbReference type="ChEBI" id="CHEBI:58225"/>
        <dbReference type="EC" id="5.3.1.9"/>
    </reaction>
</comment>
<evidence type="ECO:0000256" key="10">
    <source>
        <dbReference type="ARBA" id="ARBA00029321"/>
    </source>
</evidence>
<evidence type="ECO:0000313" key="16">
    <source>
        <dbReference type="EMBL" id="KAG7536748.1"/>
    </source>
</evidence>
<evidence type="ECO:0000256" key="7">
    <source>
        <dbReference type="ARBA" id="ARBA00022490"/>
    </source>
</evidence>
<reference evidence="16 17" key="1">
    <citation type="submission" date="2020-12" db="EMBL/GenBank/DDBJ databases">
        <title>Concerted genomic and epigenomic changes stabilize Arabidopsis allopolyploids.</title>
        <authorList>
            <person name="Chen Z."/>
        </authorList>
    </citation>
    <scope>NUCLEOTIDE SEQUENCE [LARGE SCALE GENOMIC DNA]</scope>
    <source>
        <strain evidence="16">As9502</strain>
        <tissue evidence="16">Leaf</tissue>
    </source>
</reference>
<feature type="compositionally biased region" description="Acidic residues" evidence="14">
    <location>
        <begin position="750"/>
        <end position="761"/>
    </location>
</feature>
<dbReference type="InterPro" id="IPR001672">
    <property type="entry name" value="G6P_Isomerase"/>
</dbReference>
<dbReference type="PROSITE" id="PS51463">
    <property type="entry name" value="P_GLUCOSE_ISOMERASE_3"/>
    <property type="match status" value="1"/>
</dbReference>
<feature type="domain" description="Reverse transcriptase Ty1/copia-type" evidence="15">
    <location>
        <begin position="255"/>
        <end position="498"/>
    </location>
</feature>
<feature type="region of interest" description="Disordered" evidence="14">
    <location>
        <begin position="735"/>
        <end position="792"/>
    </location>
</feature>
<keyword evidence="6" id="KW-0312">Gluconeogenesis</keyword>
<dbReference type="GO" id="GO:0004347">
    <property type="term" value="F:glucose-6-phosphate isomerase activity"/>
    <property type="evidence" value="ECO:0007669"/>
    <property type="project" value="UniProtKB-EC"/>
</dbReference>
<dbReference type="InterPro" id="IPR013103">
    <property type="entry name" value="RVT_2"/>
</dbReference>
<dbReference type="Proteomes" id="UP000694251">
    <property type="component" value="Chromosome 13"/>
</dbReference>
<gene>
    <name evidence="16" type="ORF">ISN44_As13g006760</name>
</gene>
<proteinExistence type="inferred from homology"/>
<protein>
    <recommendedName>
        <fullName evidence="13">Glucose-6-phosphate isomerase, cytosolic</fullName>
        <ecNumber evidence="5">5.3.1.9</ecNumber>
    </recommendedName>
    <alternativeName>
        <fullName evidence="12">Phosphoglucose isomerase</fullName>
    </alternativeName>
    <alternativeName>
        <fullName evidence="11">Phosphohexose isomerase</fullName>
    </alternativeName>
</protein>
<dbReference type="GO" id="GO:0005829">
    <property type="term" value="C:cytosol"/>
    <property type="evidence" value="ECO:0007669"/>
    <property type="project" value="TreeGrafter"/>
</dbReference>
<keyword evidence="7" id="KW-0963">Cytoplasm</keyword>
<keyword evidence="9" id="KW-0413">Isomerase</keyword>
<evidence type="ECO:0000256" key="9">
    <source>
        <dbReference type="ARBA" id="ARBA00023235"/>
    </source>
</evidence>
<dbReference type="GO" id="GO:0048029">
    <property type="term" value="F:monosaccharide binding"/>
    <property type="evidence" value="ECO:0007669"/>
    <property type="project" value="TreeGrafter"/>
</dbReference>
<comment type="subcellular location">
    <subcellularLocation>
        <location evidence="1">Cytoplasm</location>
    </subcellularLocation>
</comment>
<dbReference type="FunFam" id="3.40.50.10490:FF:000018">
    <property type="entry name" value="Glucose-6-phosphate isomerase"/>
    <property type="match status" value="1"/>
</dbReference>
<evidence type="ECO:0000256" key="12">
    <source>
        <dbReference type="ARBA" id="ARBA00031265"/>
    </source>
</evidence>
<comment type="caution">
    <text evidence="16">The sequence shown here is derived from an EMBL/GenBank/DDBJ whole genome shotgun (WGS) entry which is preliminary data.</text>
</comment>